<protein>
    <submittedName>
        <fullName evidence="2">Uncharacterized protein</fullName>
    </submittedName>
</protein>
<proteinExistence type="predicted"/>
<evidence type="ECO:0000313" key="3">
    <source>
        <dbReference type="Proteomes" id="UP000324800"/>
    </source>
</evidence>
<feature type="region of interest" description="Disordered" evidence="1">
    <location>
        <begin position="1"/>
        <end position="30"/>
    </location>
</feature>
<feature type="compositionally biased region" description="Acidic residues" evidence="1">
    <location>
        <begin position="21"/>
        <end position="30"/>
    </location>
</feature>
<dbReference type="AlphaFoldDB" id="A0A5J4X9T3"/>
<organism evidence="2 3">
    <name type="scientific">Streblomastix strix</name>
    <dbReference type="NCBI Taxonomy" id="222440"/>
    <lineage>
        <taxon>Eukaryota</taxon>
        <taxon>Metamonada</taxon>
        <taxon>Preaxostyla</taxon>
        <taxon>Oxymonadida</taxon>
        <taxon>Streblomastigidae</taxon>
        <taxon>Streblomastix</taxon>
    </lineage>
</organism>
<evidence type="ECO:0000256" key="1">
    <source>
        <dbReference type="SAM" id="MobiDB-lite"/>
    </source>
</evidence>
<accession>A0A5J4X9T3</accession>
<reference evidence="2 3" key="1">
    <citation type="submission" date="2019-03" db="EMBL/GenBank/DDBJ databases">
        <title>Single cell metagenomics reveals metabolic interactions within the superorganism composed of flagellate Streblomastix strix and complex community of Bacteroidetes bacteria on its surface.</title>
        <authorList>
            <person name="Treitli S.C."/>
            <person name="Kolisko M."/>
            <person name="Husnik F."/>
            <person name="Keeling P."/>
            <person name="Hampl V."/>
        </authorList>
    </citation>
    <scope>NUCLEOTIDE SEQUENCE [LARGE SCALE GENOMIC DNA]</scope>
    <source>
        <strain evidence="2">ST1C</strain>
    </source>
</reference>
<name>A0A5J4X9T3_9EUKA</name>
<dbReference type="Proteomes" id="UP000324800">
    <property type="component" value="Unassembled WGS sequence"/>
</dbReference>
<comment type="caution">
    <text evidence="2">The sequence shown here is derived from an EMBL/GenBank/DDBJ whole genome shotgun (WGS) entry which is preliminary data.</text>
</comment>
<feature type="compositionally biased region" description="Basic residues" evidence="1">
    <location>
        <begin position="1"/>
        <end position="16"/>
    </location>
</feature>
<evidence type="ECO:0000313" key="2">
    <source>
        <dbReference type="EMBL" id="KAA6404071.1"/>
    </source>
</evidence>
<dbReference type="EMBL" id="SNRW01000032">
    <property type="protein sequence ID" value="KAA6404071.1"/>
    <property type="molecule type" value="Genomic_DNA"/>
</dbReference>
<sequence length="171" mass="20225">MPKKGKKGQKVSKKDKKQSEDDSQESNEEEIAIEIPKFPLTKEQLKDAVKAVNLIWKYGDDEGETFDPDLLEKHLQTKLVSFLAYWIDLATFCIQHPRKDPPYSYRVNINTSYLFYTLLKNDWIFAQEIEQIFPDFYPKILEAVISPNIPDEYRQIFLSIWHTKYFQMALP</sequence>
<gene>
    <name evidence="2" type="ORF">EZS28_000402</name>
</gene>